<accession>A0ACC1QYD5</accession>
<sequence>MLWWLIRSRTRKTPRPFVTLKCEGPGGVSVGCREELSDSMTAYANALLWVVTKDQAKADRAITYMNAWARTVKSHTLSNAPLQAAWVSSNWARAGEIMRYTNAGWDSKDITAFEVMLRNVYLPRVKNVFYEATISMAVFLNDRKTYDATIKRFLRSAAQYFYLKSDGDRPIKPAGMTDTRQDEWWNNQIARGLENGIGMEICRDLAHTGYGIASVSHVIETSKIQGRNLYNEEVGTRLRYALEFQTKYDKKGGTAPIPNWLCGTGKLNLTVEAVTEPGWSAFGDKFDLPYTRKFTMNHRPADSRNGLWVGWETLTHAQ</sequence>
<name>A0ACC1QYD5_9HYPO</name>
<reference evidence="1" key="1">
    <citation type="submission" date="2022-07" db="EMBL/GenBank/DDBJ databases">
        <title>Genome Sequence of Lecanicillium saksenae.</title>
        <authorList>
            <person name="Buettner E."/>
        </authorList>
    </citation>
    <scope>NUCLEOTIDE SEQUENCE</scope>
    <source>
        <strain evidence="1">VT-O1</strain>
    </source>
</reference>
<organism evidence="1 2">
    <name type="scientific">Lecanicillium saksenae</name>
    <dbReference type="NCBI Taxonomy" id="468837"/>
    <lineage>
        <taxon>Eukaryota</taxon>
        <taxon>Fungi</taxon>
        <taxon>Dikarya</taxon>
        <taxon>Ascomycota</taxon>
        <taxon>Pezizomycotina</taxon>
        <taxon>Sordariomycetes</taxon>
        <taxon>Hypocreomycetidae</taxon>
        <taxon>Hypocreales</taxon>
        <taxon>Cordycipitaceae</taxon>
        <taxon>Lecanicillium</taxon>
    </lineage>
</organism>
<protein>
    <submittedName>
        <fullName evidence="1">Uncharacterized protein</fullName>
    </submittedName>
</protein>
<dbReference type="Proteomes" id="UP001148737">
    <property type="component" value="Unassembled WGS sequence"/>
</dbReference>
<keyword evidence="2" id="KW-1185">Reference proteome</keyword>
<gene>
    <name evidence="1" type="ORF">NLG97_g3361</name>
</gene>
<dbReference type="EMBL" id="JANAKD010000275">
    <property type="protein sequence ID" value="KAJ3495484.1"/>
    <property type="molecule type" value="Genomic_DNA"/>
</dbReference>
<evidence type="ECO:0000313" key="1">
    <source>
        <dbReference type="EMBL" id="KAJ3495484.1"/>
    </source>
</evidence>
<proteinExistence type="predicted"/>
<comment type="caution">
    <text evidence="1">The sequence shown here is derived from an EMBL/GenBank/DDBJ whole genome shotgun (WGS) entry which is preliminary data.</text>
</comment>
<evidence type="ECO:0000313" key="2">
    <source>
        <dbReference type="Proteomes" id="UP001148737"/>
    </source>
</evidence>